<dbReference type="PANTHER" id="PTHR11610:SF173">
    <property type="entry name" value="LIPASE DOMAIN-CONTAINING PROTEIN-RELATED"/>
    <property type="match status" value="1"/>
</dbReference>
<evidence type="ECO:0000256" key="1">
    <source>
        <dbReference type="ARBA" id="ARBA00004613"/>
    </source>
</evidence>
<evidence type="ECO:0000256" key="4">
    <source>
        <dbReference type="RuleBase" id="RU004262"/>
    </source>
</evidence>
<accession>A0ABR3HMS2</accession>
<evidence type="ECO:0000313" key="7">
    <source>
        <dbReference type="EMBL" id="KAL0871701.1"/>
    </source>
</evidence>
<reference evidence="7 8" key="1">
    <citation type="submission" date="2024-06" db="EMBL/GenBank/DDBJ databases">
        <title>A chromosome-level genome assembly of beet webworm, Loxostege sticticalis.</title>
        <authorList>
            <person name="Zhang Y."/>
        </authorList>
    </citation>
    <scope>NUCLEOTIDE SEQUENCE [LARGE SCALE GENOMIC DNA]</scope>
    <source>
        <strain evidence="7">AQ026</strain>
        <tissue evidence="7">Whole body</tissue>
    </source>
</reference>
<feature type="signal peptide" evidence="5">
    <location>
        <begin position="1"/>
        <end position="21"/>
    </location>
</feature>
<evidence type="ECO:0000259" key="6">
    <source>
        <dbReference type="Pfam" id="PF00151"/>
    </source>
</evidence>
<sequence length="358" mass="40039">MDFLKCFRLVLIAVIFGMSTAMYSSKVLEGYPAGYLGLVDCPNETAPIPTQDLKHLFMIVRGANSTKKISYNYNQTSLLAKDPYMDWSRKTIVYVSGYTGNPRASDATALEAHYIKLGYNVWCLDEFFFYMTKYSIAQVRVRQIAIYVGKMLADLTQPGLLDPAKVEMISMSLGAHVMSFIAKNYHERTGKKIGRLTGLDPSGPCFRNAGPADRLDDSDADFVDVVKTNIDGNGIAAPIGHVNFYVNGGEYQIGDIPSIPCGTFCSHMRAYIYWLSALENPGGFIGVKCDSVQQARFRRCFDNVPQVTNIMGLNTDKSKPGIYYLTTKHSFPYYLGKKGLKEKTDKMMRQNALYSIFL</sequence>
<dbReference type="InterPro" id="IPR029058">
    <property type="entry name" value="AB_hydrolase_fold"/>
</dbReference>
<dbReference type="Gene3D" id="3.40.50.1820">
    <property type="entry name" value="alpha/beta hydrolase"/>
    <property type="match status" value="1"/>
</dbReference>
<keyword evidence="3" id="KW-0964">Secreted</keyword>
<dbReference type="InterPro" id="IPR013818">
    <property type="entry name" value="Lipase"/>
</dbReference>
<keyword evidence="8" id="KW-1185">Reference proteome</keyword>
<keyword evidence="5" id="KW-0732">Signal</keyword>
<dbReference type="InterPro" id="IPR000734">
    <property type="entry name" value="TAG_lipase"/>
</dbReference>
<dbReference type="EMBL" id="JBEUOH010000016">
    <property type="protein sequence ID" value="KAL0871701.1"/>
    <property type="molecule type" value="Genomic_DNA"/>
</dbReference>
<comment type="similarity">
    <text evidence="2 4">Belongs to the AB hydrolase superfamily. Lipase family.</text>
</comment>
<evidence type="ECO:0000256" key="5">
    <source>
        <dbReference type="SAM" id="SignalP"/>
    </source>
</evidence>
<comment type="subcellular location">
    <subcellularLocation>
        <location evidence="1">Secreted</location>
    </subcellularLocation>
</comment>
<evidence type="ECO:0000256" key="3">
    <source>
        <dbReference type="ARBA" id="ARBA00022525"/>
    </source>
</evidence>
<protein>
    <recommendedName>
        <fullName evidence="6">Lipase domain-containing protein</fullName>
    </recommendedName>
</protein>
<dbReference type="Proteomes" id="UP001549920">
    <property type="component" value="Unassembled WGS sequence"/>
</dbReference>
<feature type="domain" description="Lipase" evidence="6">
    <location>
        <begin position="83"/>
        <end position="333"/>
    </location>
</feature>
<evidence type="ECO:0000313" key="8">
    <source>
        <dbReference type="Proteomes" id="UP001549920"/>
    </source>
</evidence>
<dbReference type="Pfam" id="PF00151">
    <property type="entry name" value="Lipase"/>
    <property type="match status" value="1"/>
</dbReference>
<comment type="caution">
    <text evidence="7">The sequence shown here is derived from an EMBL/GenBank/DDBJ whole genome shotgun (WGS) entry which is preliminary data.</text>
</comment>
<evidence type="ECO:0000256" key="2">
    <source>
        <dbReference type="ARBA" id="ARBA00010701"/>
    </source>
</evidence>
<feature type="chain" id="PRO_5047484658" description="Lipase domain-containing protein" evidence="5">
    <location>
        <begin position="22"/>
        <end position="358"/>
    </location>
</feature>
<name>A0ABR3HMS2_LOXSC</name>
<dbReference type="PANTHER" id="PTHR11610">
    <property type="entry name" value="LIPASE"/>
    <property type="match status" value="1"/>
</dbReference>
<dbReference type="SUPFAM" id="SSF53474">
    <property type="entry name" value="alpha/beta-Hydrolases"/>
    <property type="match status" value="1"/>
</dbReference>
<gene>
    <name evidence="7" type="ORF">ABMA27_004214</name>
</gene>
<proteinExistence type="inferred from homology"/>
<organism evidence="7 8">
    <name type="scientific">Loxostege sticticalis</name>
    <name type="common">Beet webworm moth</name>
    <dbReference type="NCBI Taxonomy" id="481309"/>
    <lineage>
        <taxon>Eukaryota</taxon>
        <taxon>Metazoa</taxon>
        <taxon>Ecdysozoa</taxon>
        <taxon>Arthropoda</taxon>
        <taxon>Hexapoda</taxon>
        <taxon>Insecta</taxon>
        <taxon>Pterygota</taxon>
        <taxon>Neoptera</taxon>
        <taxon>Endopterygota</taxon>
        <taxon>Lepidoptera</taxon>
        <taxon>Glossata</taxon>
        <taxon>Ditrysia</taxon>
        <taxon>Pyraloidea</taxon>
        <taxon>Crambidae</taxon>
        <taxon>Pyraustinae</taxon>
        <taxon>Loxostege</taxon>
    </lineage>
</organism>